<sequence>MEKRSWPWKKKTSDKSLTSTDIDENVRHLNERLLAADDLAKQHATVAEEAVSGWEKTKAEYMSLKYQLDTVLEQKQAAEVRVFHLNGTLKEYMQQLRQAREEQEQAIHEAIVKRSREWDKVRLDLEERLACVEGQLTDSENKKTVLYKTAQEQEEAVAELGRIHSKEEAEIKKLQVQVQTLEKENTSLKYEVVVMNKELGIRNQEREMNRRSLEKADQQHIESSKRITKLENECQRLRALVRKKLPGPGALLQMKLEAGTDADVWSKQKASGRAPASPKSALHDGMPQRSPKMASTGHGLHVADSFLIKEHTQGAVSDDGYEDDQSMADSLSSSIITEPSFSHRERLTLRRPNNVTSGEGFDKLNSIDDFLEIERLVSLPSEKQGMKPILKAGKLPSNGSEQLLTKDVEHEAAIKLSTEVSRETQASSFLRGASCDCRMSHLHEGSQAEHFTPELATLILKVIHIVEDLASRIIRDFRECRECQPIDDVNGHNNSQSNPKLQLSEIEASVKKLNAAGNAFLYGKAELVLFMTELYSALNRLNTLPKAYKPLSSRMKWRPEGVQIAEQEVISDVGSPFSSSSTSDRSDSSKKLQVEKGASDSQSRERPVGTAAMEHVIAELQQEKLQLENKLEVERGKLDLMKGQLLDSEQLVVSLRARLASVELSGIVAENSLSSMTAVKAQLEMRLQDTQLELGRLREKMKDLDLRNEQEKKRNQELQMKSDLQRTLVTSSQDDPEKSNKEHEIADATEKLAECQRTILVLGQQLKDIVSTQDGSPIVAYLDQVQDNAIKAGLLNNGSPTSTPQQTLGPRDLESCSISRVTTDSLTDSPKSADFGSQKQAFDLWDKKNPWYTNQDPTKSPKDGGKQIVPYVSKPAKKKSNLHTFGVSSMSKSLNLEPSASPRKHANSFSKLFSRHRSPS</sequence>
<dbReference type="PANTHER" id="PTHR31580">
    <property type="entry name" value="FILAMENT-LIKE PLANT PROTEIN 4"/>
    <property type="match status" value="1"/>
</dbReference>
<comment type="similarity">
    <text evidence="1">Belongs to the FPP family.</text>
</comment>
<evidence type="ECO:0000313" key="5">
    <source>
        <dbReference type="EMBL" id="KAI5059183.1"/>
    </source>
</evidence>
<dbReference type="Proteomes" id="UP000886520">
    <property type="component" value="Chromosome 25"/>
</dbReference>
<evidence type="ECO:0000256" key="2">
    <source>
        <dbReference type="ARBA" id="ARBA00023054"/>
    </source>
</evidence>
<reference evidence="5" key="1">
    <citation type="submission" date="2021-01" db="EMBL/GenBank/DDBJ databases">
        <title>Adiantum capillus-veneris genome.</title>
        <authorList>
            <person name="Fang Y."/>
            <person name="Liao Q."/>
        </authorList>
    </citation>
    <scope>NUCLEOTIDE SEQUENCE</scope>
    <source>
        <strain evidence="5">H3</strain>
        <tissue evidence="5">Leaf</tissue>
    </source>
</reference>
<feature type="compositionally biased region" description="Basic and acidic residues" evidence="4">
    <location>
        <begin position="584"/>
        <end position="607"/>
    </location>
</feature>
<feature type="compositionally biased region" description="Low complexity" evidence="4">
    <location>
        <begin position="573"/>
        <end position="583"/>
    </location>
</feature>
<feature type="region of interest" description="Disordered" evidence="4">
    <location>
        <begin position="705"/>
        <end position="742"/>
    </location>
</feature>
<proteinExistence type="inferred from homology"/>
<feature type="compositionally biased region" description="Basic and acidic residues" evidence="4">
    <location>
        <begin position="705"/>
        <end position="716"/>
    </location>
</feature>
<keyword evidence="6" id="KW-1185">Reference proteome</keyword>
<feature type="compositionally biased region" description="Polar residues" evidence="4">
    <location>
        <begin position="882"/>
        <end position="898"/>
    </location>
</feature>
<feature type="coiled-coil region" evidence="3">
    <location>
        <begin position="82"/>
        <end position="240"/>
    </location>
</feature>
<dbReference type="InterPro" id="IPR008587">
    <property type="entry name" value="FPP_plant"/>
</dbReference>
<accession>A0A9D4Z2B2</accession>
<feature type="coiled-coil region" evidence="3">
    <location>
        <begin position="610"/>
        <end position="637"/>
    </location>
</feature>
<gene>
    <name evidence="5" type="ORF">GOP47_0025502</name>
</gene>
<feature type="compositionally biased region" description="Basic residues" evidence="4">
    <location>
        <begin position="1"/>
        <end position="12"/>
    </location>
</feature>
<protein>
    <recommendedName>
        <fullName evidence="7">Filament-like plant protein 7</fullName>
    </recommendedName>
</protein>
<feature type="compositionally biased region" description="Polar residues" evidence="4">
    <location>
        <begin position="796"/>
        <end position="808"/>
    </location>
</feature>
<evidence type="ECO:0000313" key="6">
    <source>
        <dbReference type="Proteomes" id="UP000886520"/>
    </source>
</evidence>
<dbReference type="Pfam" id="PF05911">
    <property type="entry name" value="FPP"/>
    <property type="match status" value="2"/>
</dbReference>
<feature type="region of interest" description="Disordered" evidence="4">
    <location>
        <begin position="846"/>
        <end position="920"/>
    </location>
</feature>
<evidence type="ECO:0000256" key="4">
    <source>
        <dbReference type="SAM" id="MobiDB-lite"/>
    </source>
</evidence>
<evidence type="ECO:0008006" key="7">
    <source>
        <dbReference type="Google" id="ProtNLM"/>
    </source>
</evidence>
<dbReference type="EMBL" id="JABFUD020000025">
    <property type="protein sequence ID" value="KAI5059183.1"/>
    <property type="molecule type" value="Genomic_DNA"/>
</dbReference>
<keyword evidence="2 3" id="KW-0175">Coiled coil</keyword>
<organism evidence="5 6">
    <name type="scientific">Adiantum capillus-veneris</name>
    <name type="common">Maidenhair fern</name>
    <dbReference type="NCBI Taxonomy" id="13818"/>
    <lineage>
        <taxon>Eukaryota</taxon>
        <taxon>Viridiplantae</taxon>
        <taxon>Streptophyta</taxon>
        <taxon>Embryophyta</taxon>
        <taxon>Tracheophyta</taxon>
        <taxon>Polypodiopsida</taxon>
        <taxon>Polypodiidae</taxon>
        <taxon>Polypodiales</taxon>
        <taxon>Pteridineae</taxon>
        <taxon>Pteridaceae</taxon>
        <taxon>Vittarioideae</taxon>
        <taxon>Adiantum</taxon>
    </lineage>
</organism>
<dbReference type="OrthoDB" id="1917992at2759"/>
<dbReference type="PANTHER" id="PTHR31580:SF4">
    <property type="entry name" value="FILAMENT-LIKE PLANT PROTEIN 6"/>
    <property type="match status" value="1"/>
</dbReference>
<feature type="region of interest" description="Disordered" evidence="4">
    <location>
        <begin position="795"/>
        <end position="814"/>
    </location>
</feature>
<feature type="region of interest" description="Disordered" evidence="4">
    <location>
        <begin position="267"/>
        <end position="297"/>
    </location>
</feature>
<feature type="region of interest" description="Disordered" evidence="4">
    <location>
        <begin position="573"/>
        <end position="608"/>
    </location>
</feature>
<dbReference type="AlphaFoldDB" id="A0A9D4Z2B2"/>
<evidence type="ECO:0000256" key="3">
    <source>
        <dbReference type="SAM" id="Coils"/>
    </source>
</evidence>
<feature type="region of interest" description="Disordered" evidence="4">
    <location>
        <begin position="1"/>
        <end position="20"/>
    </location>
</feature>
<comment type="caution">
    <text evidence="5">The sequence shown here is derived from an EMBL/GenBank/DDBJ whole genome shotgun (WGS) entry which is preliminary data.</text>
</comment>
<evidence type="ECO:0000256" key="1">
    <source>
        <dbReference type="ARBA" id="ARBA00005921"/>
    </source>
</evidence>
<name>A0A9D4Z2B2_ADICA</name>